<sequence>MPQLDLAWFFFNFLIAWILVLLVLLSVSNQVWKGQINEGHTTPNTNTETTQWRW</sequence>
<dbReference type="EMBL" id="MZ305460">
    <property type="protein sequence ID" value="QXQ00037.1"/>
    <property type="molecule type" value="Genomic_DNA"/>
</dbReference>
<organism evidence="2">
    <name type="scientific">Holothuria fuscogilva</name>
    <name type="common">White teatfish</name>
    <dbReference type="NCBI Taxonomy" id="291927"/>
    <lineage>
        <taxon>Eukaryota</taxon>
        <taxon>Metazoa</taxon>
        <taxon>Echinodermata</taxon>
        <taxon>Eleutherozoa</taxon>
        <taxon>Echinozoa</taxon>
        <taxon>Holothuroidea</taxon>
        <taxon>Aspidochirotacea</taxon>
        <taxon>Aspidochirotida</taxon>
        <taxon>Holothuriidae</taxon>
        <taxon>Holothuria</taxon>
    </lineage>
</organism>
<evidence type="ECO:0000256" key="1">
    <source>
        <dbReference type="SAM" id="Phobius"/>
    </source>
</evidence>
<proteinExistence type="predicted"/>
<name>A0A8F6H9P4_HOLFS</name>
<dbReference type="AlphaFoldDB" id="A0A8F6H9P4"/>
<protein>
    <submittedName>
        <fullName evidence="2">ATP synthase F0 subunit 8</fullName>
    </submittedName>
</protein>
<gene>
    <name evidence="2" type="primary">atp8</name>
</gene>
<keyword evidence="1" id="KW-0472">Membrane</keyword>
<keyword evidence="2" id="KW-0496">Mitochondrion</keyword>
<geneLocation type="mitochondrion" evidence="2"/>
<keyword evidence="1" id="KW-0812">Transmembrane</keyword>
<accession>A0A8F6H9P4</accession>
<reference evidence="2" key="1">
    <citation type="submission" date="2021-05" db="EMBL/GenBank/DDBJ databases">
        <title>the complete mitochondrial genome sequence of Holothuria fuscogilva.</title>
        <authorList>
            <person name="Zhong S."/>
        </authorList>
    </citation>
    <scope>NUCLEOTIDE SEQUENCE</scope>
</reference>
<evidence type="ECO:0000313" key="2">
    <source>
        <dbReference type="EMBL" id="QXQ00037.1"/>
    </source>
</evidence>
<keyword evidence="1" id="KW-1133">Transmembrane helix</keyword>
<feature type="transmembrane region" description="Helical" evidence="1">
    <location>
        <begin position="6"/>
        <end position="27"/>
    </location>
</feature>